<organism evidence="1 2">
    <name type="scientific">Xylaria bambusicola</name>
    <dbReference type="NCBI Taxonomy" id="326684"/>
    <lineage>
        <taxon>Eukaryota</taxon>
        <taxon>Fungi</taxon>
        <taxon>Dikarya</taxon>
        <taxon>Ascomycota</taxon>
        <taxon>Pezizomycotina</taxon>
        <taxon>Sordariomycetes</taxon>
        <taxon>Xylariomycetidae</taxon>
        <taxon>Xylariales</taxon>
        <taxon>Xylariaceae</taxon>
        <taxon>Xylaria</taxon>
    </lineage>
</organism>
<dbReference type="EMBL" id="JAWHQM010000011">
    <property type="protein sequence ID" value="KAK5629246.1"/>
    <property type="molecule type" value="Genomic_DNA"/>
</dbReference>
<dbReference type="Proteomes" id="UP001305414">
    <property type="component" value="Unassembled WGS sequence"/>
</dbReference>
<evidence type="ECO:0000313" key="1">
    <source>
        <dbReference type="EMBL" id="KAK5629246.1"/>
    </source>
</evidence>
<dbReference type="AlphaFoldDB" id="A0AAN7UPP3"/>
<evidence type="ECO:0000313" key="2">
    <source>
        <dbReference type="Proteomes" id="UP001305414"/>
    </source>
</evidence>
<comment type="caution">
    <text evidence="1">The sequence shown here is derived from an EMBL/GenBank/DDBJ whole genome shotgun (WGS) entry which is preliminary data.</text>
</comment>
<keyword evidence="2" id="KW-1185">Reference proteome</keyword>
<sequence length="78" mass="8185">MTLSPTFASIRGIGHSPLMPMVGLSNAPSGLAVTQPMLKSYVTVAADMVRTVANAHVKAAAKLISDFITATGKRVPRY</sequence>
<gene>
    <name evidence="1" type="ORF">RRF57_004960</name>
</gene>
<name>A0AAN7UPP3_9PEZI</name>
<protein>
    <submittedName>
        <fullName evidence="1">Uncharacterized protein</fullName>
    </submittedName>
</protein>
<accession>A0AAN7UPP3</accession>
<proteinExistence type="predicted"/>
<reference evidence="1 2" key="1">
    <citation type="submission" date="2023-10" db="EMBL/GenBank/DDBJ databases">
        <title>Draft genome sequence of Xylaria bambusicola isolate GMP-LS, the root and basal stem rot pathogen of sugarcane in Indonesia.</title>
        <authorList>
            <person name="Selvaraj P."/>
            <person name="Muralishankar V."/>
            <person name="Muruganantham S."/>
            <person name="Sp S."/>
            <person name="Haryani S."/>
            <person name="Lau K.J.X."/>
            <person name="Naqvi N.I."/>
        </authorList>
    </citation>
    <scope>NUCLEOTIDE SEQUENCE [LARGE SCALE GENOMIC DNA]</scope>
    <source>
        <strain evidence="1">GMP-LS</strain>
    </source>
</reference>